<evidence type="ECO:0000256" key="3">
    <source>
        <dbReference type="ARBA" id="ARBA00022475"/>
    </source>
</evidence>
<evidence type="ECO:0000256" key="7">
    <source>
        <dbReference type="SAM" id="Phobius"/>
    </source>
</evidence>
<dbReference type="InterPro" id="IPR051447">
    <property type="entry name" value="Lipoprotein-release_system"/>
</dbReference>
<evidence type="ECO:0000256" key="6">
    <source>
        <dbReference type="ARBA" id="ARBA00023136"/>
    </source>
</evidence>
<comment type="subcellular location">
    <subcellularLocation>
        <location evidence="1">Cell membrane</location>
        <topology evidence="1">Multi-pass membrane protein</topology>
    </subcellularLocation>
</comment>
<feature type="transmembrane region" description="Helical" evidence="7">
    <location>
        <begin position="304"/>
        <end position="322"/>
    </location>
</feature>
<evidence type="ECO:0000256" key="1">
    <source>
        <dbReference type="ARBA" id="ARBA00004651"/>
    </source>
</evidence>
<dbReference type="PANTHER" id="PTHR30489:SF0">
    <property type="entry name" value="LIPOPROTEIN-RELEASING SYSTEM TRANSMEMBRANE PROTEIN LOLE"/>
    <property type="match status" value="1"/>
</dbReference>
<evidence type="ECO:0000256" key="4">
    <source>
        <dbReference type="ARBA" id="ARBA00022692"/>
    </source>
</evidence>
<keyword evidence="5 7" id="KW-1133">Transmembrane helix</keyword>
<name>A0ABS1HF57_9BACT</name>
<accession>A0ABS1HF57</accession>
<comment type="similarity">
    <text evidence="2">Belongs to the ABC-4 integral membrane protein family. LolC/E subfamily.</text>
</comment>
<keyword evidence="4 7" id="KW-0812">Transmembrane</keyword>
<feature type="transmembrane region" description="Helical" evidence="7">
    <location>
        <begin position="20"/>
        <end position="38"/>
    </location>
</feature>
<proteinExistence type="inferred from homology"/>
<dbReference type="PANTHER" id="PTHR30489">
    <property type="entry name" value="LIPOPROTEIN-RELEASING SYSTEM TRANSMEMBRANE PROTEIN LOLE"/>
    <property type="match status" value="1"/>
</dbReference>
<sequence>MLALKLAYKNLLGAGLRTWLNVSVLSLAFVLIIFYNAMIDGWNRQSRNDTQNWEIAQGQYWHPSYDKYDFYSINNAHQKLSDEANSLVRKGVLVPELLQQATIYPQGRMQSIQLRGIPFNQSVLKLPTAKLQNVEDEVKVIIGKRMAKAAKLKEGDGVLLRWRDKNGTFDAVQLKVATVFNCDVAEADNGQIYIDYLTMQQMMGLDNEATLLVYDDNKNPVITGWEFKSADYLLKELDELINSERISGMVVQMILLMIALLAIFDTQILSIFRRKKEIGTYIALGLTRQQVVGVFTIEGAMHSVLAALLGAAYGIPLFLWINSVGINFGSADMGITIAERVYPFYSVGLVLATILVVLISSTIVSYIPARKIARLKPTDALKGR</sequence>
<evidence type="ECO:0000313" key="9">
    <source>
        <dbReference type="EMBL" id="MBK3516310.1"/>
    </source>
</evidence>
<dbReference type="Proteomes" id="UP000605676">
    <property type="component" value="Unassembled WGS sequence"/>
</dbReference>
<feature type="transmembrane region" description="Helical" evidence="7">
    <location>
        <begin position="250"/>
        <end position="272"/>
    </location>
</feature>
<keyword evidence="3" id="KW-1003">Cell membrane</keyword>
<reference evidence="9 10" key="1">
    <citation type="submission" date="2021-01" db="EMBL/GenBank/DDBJ databases">
        <title>Carboxyliciviraga sp.nov., isolated from coastal sediments.</title>
        <authorList>
            <person name="Lu D."/>
            <person name="Zhang T."/>
        </authorList>
    </citation>
    <scope>NUCLEOTIDE SEQUENCE [LARGE SCALE GENOMIC DNA]</scope>
    <source>
        <strain evidence="9 10">N1Y132</strain>
    </source>
</reference>
<dbReference type="RefSeq" id="WP_200463541.1">
    <property type="nucleotide sequence ID" value="NZ_JAENRR010000005.1"/>
</dbReference>
<evidence type="ECO:0000259" key="8">
    <source>
        <dbReference type="Pfam" id="PF02687"/>
    </source>
</evidence>
<keyword evidence="6 7" id="KW-0472">Membrane</keyword>
<feature type="transmembrane region" description="Helical" evidence="7">
    <location>
        <begin position="342"/>
        <end position="367"/>
    </location>
</feature>
<evidence type="ECO:0000313" key="10">
    <source>
        <dbReference type="Proteomes" id="UP000605676"/>
    </source>
</evidence>
<evidence type="ECO:0000256" key="5">
    <source>
        <dbReference type="ARBA" id="ARBA00022989"/>
    </source>
</evidence>
<dbReference type="Pfam" id="PF02687">
    <property type="entry name" value="FtsX"/>
    <property type="match status" value="1"/>
</dbReference>
<feature type="domain" description="ABC3 transporter permease C-terminal" evidence="8">
    <location>
        <begin position="253"/>
        <end position="377"/>
    </location>
</feature>
<organism evidence="9 10">
    <name type="scientific">Carboxylicivirga marina</name>
    <dbReference type="NCBI Taxonomy" id="2800988"/>
    <lineage>
        <taxon>Bacteria</taxon>
        <taxon>Pseudomonadati</taxon>
        <taxon>Bacteroidota</taxon>
        <taxon>Bacteroidia</taxon>
        <taxon>Marinilabiliales</taxon>
        <taxon>Marinilabiliaceae</taxon>
        <taxon>Carboxylicivirga</taxon>
    </lineage>
</organism>
<gene>
    <name evidence="9" type="ORF">JIV24_03085</name>
</gene>
<dbReference type="InterPro" id="IPR003838">
    <property type="entry name" value="ABC3_permease_C"/>
</dbReference>
<dbReference type="EMBL" id="JAENRR010000005">
    <property type="protein sequence ID" value="MBK3516310.1"/>
    <property type="molecule type" value="Genomic_DNA"/>
</dbReference>
<evidence type="ECO:0000256" key="2">
    <source>
        <dbReference type="ARBA" id="ARBA00005236"/>
    </source>
</evidence>
<protein>
    <submittedName>
        <fullName evidence="9">ABC transporter permease</fullName>
    </submittedName>
</protein>
<comment type="caution">
    <text evidence="9">The sequence shown here is derived from an EMBL/GenBank/DDBJ whole genome shotgun (WGS) entry which is preliminary data.</text>
</comment>
<keyword evidence="10" id="KW-1185">Reference proteome</keyword>